<accession>A0AAV2CV94</accession>
<sequence length="102" mass="11789">MWVVVRRCDDLNLVAINEIDDDGRSIATARLVTYVEMTGVKYWAMRFSGLCDGVAEEICRRWRKLQGCHLGAIEKEKYFSLCLFGSRRNFLFLSLSLSQSMK</sequence>
<protein>
    <submittedName>
        <fullName evidence="1">Uncharacterized protein</fullName>
    </submittedName>
</protein>
<dbReference type="EMBL" id="OZ034814">
    <property type="protein sequence ID" value="CAL1359780.1"/>
    <property type="molecule type" value="Genomic_DNA"/>
</dbReference>
<dbReference type="Proteomes" id="UP001497516">
    <property type="component" value="Chromosome 10"/>
</dbReference>
<keyword evidence="2" id="KW-1185">Reference proteome</keyword>
<proteinExistence type="predicted"/>
<evidence type="ECO:0000313" key="1">
    <source>
        <dbReference type="EMBL" id="CAL1359780.1"/>
    </source>
</evidence>
<evidence type="ECO:0000313" key="2">
    <source>
        <dbReference type="Proteomes" id="UP001497516"/>
    </source>
</evidence>
<gene>
    <name evidence="1" type="ORF">LTRI10_LOCUS7249</name>
</gene>
<dbReference type="AlphaFoldDB" id="A0AAV2CV94"/>
<name>A0AAV2CV94_9ROSI</name>
<organism evidence="1 2">
    <name type="scientific">Linum trigynum</name>
    <dbReference type="NCBI Taxonomy" id="586398"/>
    <lineage>
        <taxon>Eukaryota</taxon>
        <taxon>Viridiplantae</taxon>
        <taxon>Streptophyta</taxon>
        <taxon>Embryophyta</taxon>
        <taxon>Tracheophyta</taxon>
        <taxon>Spermatophyta</taxon>
        <taxon>Magnoliopsida</taxon>
        <taxon>eudicotyledons</taxon>
        <taxon>Gunneridae</taxon>
        <taxon>Pentapetalae</taxon>
        <taxon>rosids</taxon>
        <taxon>fabids</taxon>
        <taxon>Malpighiales</taxon>
        <taxon>Linaceae</taxon>
        <taxon>Linum</taxon>
    </lineage>
</organism>
<reference evidence="1 2" key="1">
    <citation type="submission" date="2024-04" db="EMBL/GenBank/DDBJ databases">
        <authorList>
            <person name="Fracassetti M."/>
        </authorList>
    </citation>
    <scope>NUCLEOTIDE SEQUENCE [LARGE SCALE GENOMIC DNA]</scope>
</reference>